<dbReference type="Proteomes" id="UP000734854">
    <property type="component" value="Unassembled WGS sequence"/>
</dbReference>
<evidence type="ECO:0000313" key="2">
    <source>
        <dbReference type="EMBL" id="KAG6475373.1"/>
    </source>
</evidence>
<reference evidence="2 3" key="1">
    <citation type="submission" date="2020-08" db="EMBL/GenBank/DDBJ databases">
        <title>Plant Genome Project.</title>
        <authorList>
            <person name="Zhang R.-G."/>
        </authorList>
    </citation>
    <scope>NUCLEOTIDE SEQUENCE [LARGE SCALE GENOMIC DNA]</scope>
    <source>
        <tissue evidence="2">Rhizome</tissue>
    </source>
</reference>
<dbReference type="AlphaFoldDB" id="A0A8J5EY49"/>
<name>A0A8J5EY49_ZINOF</name>
<evidence type="ECO:0000313" key="3">
    <source>
        <dbReference type="Proteomes" id="UP000734854"/>
    </source>
</evidence>
<proteinExistence type="predicted"/>
<protein>
    <submittedName>
        <fullName evidence="2">Uncharacterized protein</fullName>
    </submittedName>
</protein>
<feature type="region of interest" description="Disordered" evidence="1">
    <location>
        <begin position="115"/>
        <end position="155"/>
    </location>
</feature>
<comment type="caution">
    <text evidence="2">The sequence shown here is derived from an EMBL/GenBank/DDBJ whole genome shotgun (WGS) entry which is preliminary data.</text>
</comment>
<gene>
    <name evidence="2" type="ORF">ZIOFF_064591</name>
</gene>
<organism evidence="2 3">
    <name type="scientific">Zingiber officinale</name>
    <name type="common">Ginger</name>
    <name type="synonym">Amomum zingiber</name>
    <dbReference type="NCBI Taxonomy" id="94328"/>
    <lineage>
        <taxon>Eukaryota</taxon>
        <taxon>Viridiplantae</taxon>
        <taxon>Streptophyta</taxon>
        <taxon>Embryophyta</taxon>
        <taxon>Tracheophyta</taxon>
        <taxon>Spermatophyta</taxon>
        <taxon>Magnoliopsida</taxon>
        <taxon>Liliopsida</taxon>
        <taxon>Zingiberales</taxon>
        <taxon>Zingiberaceae</taxon>
        <taxon>Zingiber</taxon>
    </lineage>
</organism>
<keyword evidence="3" id="KW-1185">Reference proteome</keyword>
<sequence>MAGLSAKPAAASQRGQRTGRGAGRGKRGGGEVVAGAGSGDVDARRRPQPGGLAARRKNAPPFLQCFFSSLKALTHKKTKIPSLSPLISSLPFSPYPYHPLTSLNDASTEGMTSCCEQESSANGSGIVHANSHGKKANRIHSQSQEGKKGKRTTNR</sequence>
<feature type="region of interest" description="Disordered" evidence="1">
    <location>
        <begin position="1"/>
        <end position="57"/>
    </location>
</feature>
<accession>A0A8J5EY49</accession>
<dbReference type="EMBL" id="JACMSC010000018">
    <property type="protein sequence ID" value="KAG6475373.1"/>
    <property type="molecule type" value="Genomic_DNA"/>
</dbReference>
<evidence type="ECO:0000256" key="1">
    <source>
        <dbReference type="SAM" id="MobiDB-lite"/>
    </source>
</evidence>